<evidence type="ECO:0000313" key="2">
    <source>
        <dbReference type="Proteomes" id="UP000823485"/>
    </source>
</evidence>
<dbReference type="Proteomes" id="UP000823485">
    <property type="component" value="Unassembled WGS sequence"/>
</dbReference>
<dbReference type="RefSeq" id="WP_077109800.1">
    <property type="nucleotide sequence ID" value="NZ_JAFBFH010000001.1"/>
</dbReference>
<proteinExistence type="predicted"/>
<protein>
    <submittedName>
        <fullName evidence="1">Uncharacterized protein</fullName>
    </submittedName>
</protein>
<keyword evidence="2" id="KW-1185">Reference proteome</keyword>
<evidence type="ECO:0000313" key="1">
    <source>
        <dbReference type="EMBL" id="MBM7713155.1"/>
    </source>
</evidence>
<gene>
    <name evidence="1" type="ORF">JOC94_000121</name>
</gene>
<name>A0ABS2R0I8_9BACI</name>
<organism evidence="1 2">
    <name type="scientific">Siminovitchia thermophila</name>
    <dbReference type="NCBI Taxonomy" id="1245522"/>
    <lineage>
        <taxon>Bacteria</taxon>
        <taxon>Bacillati</taxon>
        <taxon>Bacillota</taxon>
        <taxon>Bacilli</taxon>
        <taxon>Bacillales</taxon>
        <taxon>Bacillaceae</taxon>
        <taxon>Siminovitchia</taxon>
    </lineage>
</organism>
<accession>A0ABS2R0I8</accession>
<sequence length="155" mass="17181">MRQIGPVFRSSGEIYNVNTIDAQASAIPVLALVLRQGATWAIKKYGKRALISAFGKYALSNAIKNVAKLTVKSKHLKSSKQRFSKFNANSQTTDKKCIKEALQKASVSKFEMNKNEKLSFRVDVNLGKKVGTKGETKIRIVIGYDGKIWSAFPVK</sequence>
<dbReference type="EMBL" id="JAFBFH010000001">
    <property type="protein sequence ID" value="MBM7713155.1"/>
    <property type="molecule type" value="Genomic_DNA"/>
</dbReference>
<reference evidence="1 2" key="1">
    <citation type="submission" date="2021-01" db="EMBL/GenBank/DDBJ databases">
        <title>Genomic Encyclopedia of Type Strains, Phase IV (KMG-IV): sequencing the most valuable type-strain genomes for metagenomic binning, comparative biology and taxonomic classification.</title>
        <authorList>
            <person name="Goeker M."/>
        </authorList>
    </citation>
    <scope>NUCLEOTIDE SEQUENCE [LARGE SCALE GENOMIC DNA]</scope>
    <source>
        <strain evidence="1 2">DSM 105453</strain>
    </source>
</reference>
<comment type="caution">
    <text evidence="1">The sequence shown here is derived from an EMBL/GenBank/DDBJ whole genome shotgun (WGS) entry which is preliminary data.</text>
</comment>